<reference evidence="1" key="1">
    <citation type="submission" date="2014-09" db="EMBL/GenBank/DDBJ databases">
        <authorList>
            <person name="Magalhaes I.L.F."/>
            <person name="Oliveira U."/>
            <person name="Santos F.R."/>
            <person name="Vidigal T.H.D.A."/>
            <person name="Brescovit A.D."/>
            <person name="Santos A.J."/>
        </authorList>
    </citation>
    <scope>NUCLEOTIDE SEQUENCE</scope>
    <source>
        <tissue evidence="1">Shoot tissue taken approximately 20 cm above the soil surface</tissue>
    </source>
</reference>
<reference evidence="1" key="2">
    <citation type="journal article" date="2015" name="Data Brief">
        <title>Shoot transcriptome of the giant reed, Arundo donax.</title>
        <authorList>
            <person name="Barrero R.A."/>
            <person name="Guerrero F.D."/>
            <person name="Moolhuijzen P."/>
            <person name="Goolsby J.A."/>
            <person name="Tidwell J."/>
            <person name="Bellgard S.E."/>
            <person name="Bellgard M.I."/>
        </authorList>
    </citation>
    <scope>NUCLEOTIDE SEQUENCE</scope>
    <source>
        <tissue evidence="1">Shoot tissue taken approximately 20 cm above the soil surface</tissue>
    </source>
</reference>
<sequence length="70" mass="7115">MDLLPASCIRVQPPDVFSGSNPTSGTSSGPAIATLFPSSYPNPQGRSTHGFSDRGSYLSLLACLAPGGGF</sequence>
<proteinExistence type="predicted"/>
<protein>
    <submittedName>
        <fullName evidence="1">Uncharacterized protein</fullName>
    </submittedName>
</protein>
<organism evidence="1">
    <name type="scientific">Arundo donax</name>
    <name type="common">Giant reed</name>
    <name type="synonym">Donax arundinaceus</name>
    <dbReference type="NCBI Taxonomy" id="35708"/>
    <lineage>
        <taxon>Eukaryota</taxon>
        <taxon>Viridiplantae</taxon>
        <taxon>Streptophyta</taxon>
        <taxon>Embryophyta</taxon>
        <taxon>Tracheophyta</taxon>
        <taxon>Spermatophyta</taxon>
        <taxon>Magnoliopsida</taxon>
        <taxon>Liliopsida</taxon>
        <taxon>Poales</taxon>
        <taxon>Poaceae</taxon>
        <taxon>PACMAD clade</taxon>
        <taxon>Arundinoideae</taxon>
        <taxon>Arundineae</taxon>
        <taxon>Arundo</taxon>
    </lineage>
</organism>
<dbReference type="EMBL" id="GBRH01194971">
    <property type="protein sequence ID" value="JAE02925.1"/>
    <property type="molecule type" value="Transcribed_RNA"/>
</dbReference>
<dbReference type="AlphaFoldDB" id="A0A0A9EQ86"/>
<name>A0A0A9EQ86_ARUDO</name>
<accession>A0A0A9EQ86</accession>
<evidence type="ECO:0000313" key="1">
    <source>
        <dbReference type="EMBL" id="JAE02925.1"/>
    </source>
</evidence>